<accession>A0A2P5P9A4</accession>
<gene>
    <name evidence="3" type="ORF">JP09_003090</name>
</gene>
<sequence length="120" mass="13593">MKRQQTGKLAEIIAREYLEKEGFGIKATNWRCRESEIDIIAEHSGETVFVEVRAKSSHEFGTPAESVTRRKQEKLIAAAERYMAESADPFGTWRIDFIGIDFTPSGPRLEHIPNAIDAIE</sequence>
<dbReference type="Pfam" id="PF02021">
    <property type="entry name" value="UPF0102"/>
    <property type="match status" value="1"/>
</dbReference>
<dbReference type="Proteomes" id="UP000235653">
    <property type="component" value="Unassembled WGS sequence"/>
</dbReference>
<dbReference type="PANTHER" id="PTHR34039">
    <property type="entry name" value="UPF0102 PROTEIN YRAN"/>
    <property type="match status" value="1"/>
</dbReference>
<dbReference type="GO" id="GO:0003676">
    <property type="term" value="F:nucleic acid binding"/>
    <property type="evidence" value="ECO:0007669"/>
    <property type="project" value="InterPro"/>
</dbReference>
<evidence type="ECO:0000256" key="1">
    <source>
        <dbReference type="ARBA" id="ARBA00006738"/>
    </source>
</evidence>
<evidence type="ECO:0000313" key="3">
    <source>
        <dbReference type="EMBL" id="PPD58864.1"/>
    </source>
</evidence>
<dbReference type="AlphaFoldDB" id="A0A2P5P9A4"/>
<proteinExistence type="inferred from homology"/>
<dbReference type="RefSeq" id="WP_102330348.1">
    <property type="nucleotide sequence ID" value="NZ_CP058566.2"/>
</dbReference>
<dbReference type="InterPro" id="IPR011856">
    <property type="entry name" value="tRNA_endonuc-like_dom_sf"/>
</dbReference>
<dbReference type="CDD" id="cd20736">
    <property type="entry name" value="PoNe_Nuclease"/>
    <property type="match status" value="1"/>
</dbReference>
<evidence type="ECO:0000313" key="4">
    <source>
        <dbReference type="Proteomes" id="UP000235653"/>
    </source>
</evidence>
<dbReference type="NCBIfam" id="TIGR00252">
    <property type="entry name" value="YraN family protein"/>
    <property type="match status" value="1"/>
</dbReference>
<dbReference type="HAMAP" id="MF_00048">
    <property type="entry name" value="UPF0102"/>
    <property type="match status" value="1"/>
</dbReference>
<dbReference type="SUPFAM" id="SSF52980">
    <property type="entry name" value="Restriction endonuclease-like"/>
    <property type="match status" value="1"/>
</dbReference>
<dbReference type="EMBL" id="JQAN02000006">
    <property type="protein sequence ID" value="PPD58864.1"/>
    <property type="molecule type" value="Genomic_DNA"/>
</dbReference>
<reference evidence="3 4" key="1">
    <citation type="journal article" date="2017" name="ISME J.">
        <title>Grape pomace compost harbors organohalide-respiring Dehalogenimonas species with novel reductive dehalogenase genes.</title>
        <authorList>
            <person name="Yang Y."/>
            <person name="Higgins S.A."/>
            <person name="Yan J."/>
            <person name="Simsir B."/>
            <person name="Chourey K."/>
            <person name="Iyer R."/>
            <person name="Hettich R.L."/>
            <person name="Baldwin B."/>
            <person name="Ogles D.M."/>
            <person name="Loffler F.E."/>
        </authorList>
    </citation>
    <scope>NUCLEOTIDE SEQUENCE [LARGE SCALE GENOMIC DNA]</scope>
    <source>
        <strain evidence="3 4">GP</strain>
    </source>
</reference>
<dbReference type="InterPro" id="IPR011335">
    <property type="entry name" value="Restrct_endonuc-II-like"/>
</dbReference>
<comment type="caution">
    <text evidence="3">The sequence shown here is derived from an EMBL/GenBank/DDBJ whole genome shotgun (WGS) entry which is preliminary data.</text>
</comment>
<dbReference type="PANTHER" id="PTHR34039:SF1">
    <property type="entry name" value="UPF0102 PROTEIN YRAN"/>
    <property type="match status" value="1"/>
</dbReference>
<organism evidence="3 4">
    <name type="scientific">Dehalogenimonas etheniformans</name>
    <dbReference type="NCBI Taxonomy" id="1536648"/>
    <lineage>
        <taxon>Bacteria</taxon>
        <taxon>Bacillati</taxon>
        <taxon>Chloroflexota</taxon>
        <taxon>Dehalococcoidia</taxon>
        <taxon>Dehalococcoidales</taxon>
        <taxon>Dehalococcoidaceae</taxon>
        <taxon>Dehalogenimonas</taxon>
    </lineage>
</organism>
<name>A0A2P5P9A4_9CHLR</name>
<keyword evidence="4" id="KW-1185">Reference proteome</keyword>
<dbReference type="Gene3D" id="3.40.1350.10">
    <property type="match status" value="1"/>
</dbReference>
<evidence type="ECO:0000256" key="2">
    <source>
        <dbReference type="HAMAP-Rule" id="MF_00048"/>
    </source>
</evidence>
<protein>
    <recommendedName>
        <fullName evidence="2">UPF0102 protein JP09_003090</fullName>
    </recommendedName>
</protein>
<comment type="similarity">
    <text evidence="1 2">Belongs to the UPF0102 family.</text>
</comment>
<dbReference type="InterPro" id="IPR003509">
    <property type="entry name" value="UPF0102_YraN-like"/>
</dbReference>
<dbReference type="OrthoDB" id="9802516at2"/>
<dbReference type="NCBIfam" id="NF009150">
    <property type="entry name" value="PRK12497.1-3"/>
    <property type="match status" value="1"/>
</dbReference>